<dbReference type="PANTHER" id="PTHR24222:SF76">
    <property type="entry name" value="MYCOBACTIN IMPORT ATP-BINDING_PERMEASE PROTEIN IRTB"/>
    <property type="match status" value="1"/>
</dbReference>
<keyword evidence="3" id="KW-1185">Reference proteome</keyword>
<sequence length="110" mass="12254">VLKGFNLKVKPGQTVALVGQSGCGKSTTVQLLQRMYDPQEGMIMVDGHDVRTLNVRHYREMIGVVSQEPVLFATTIKNNIKYGRLDVTDEEIERAAKEANAYDFITALPD</sequence>
<dbReference type="InterPro" id="IPR027417">
    <property type="entry name" value="P-loop_NTPase"/>
</dbReference>
<organism evidence="2 3">
    <name type="scientific">Ranitomeya imitator</name>
    <name type="common">mimic poison frog</name>
    <dbReference type="NCBI Taxonomy" id="111125"/>
    <lineage>
        <taxon>Eukaryota</taxon>
        <taxon>Metazoa</taxon>
        <taxon>Chordata</taxon>
        <taxon>Craniata</taxon>
        <taxon>Vertebrata</taxon>
        <taxon>Euteleostomi</taxon>
        <taxon>Amphibia</taxon>
        <taxon>Batrachia</taxon>
        <taxon>Anura</taxon>
        <taxon>Neobatrachia</taxon>
        <taxon>Hyloidea</taxon>
        <taxon>Dendrobatidae</taxon>
        <taxon>Dendrobatinae</taxon>
        <taxon>Ranitomeya</taxon>
    </lineage>
</organism>
<dbReference type="Proteomes" id="UP001176940">
    <property type="component" value="Unassembled WGS sequence"/>
</dbReference>
<evidence type="ECO:0000259" key="1">
    <source>
        <dbReference type="Pfam" id="PF00005"/>
    </source>
</evidence>
<feature type="non-terminal residue" evidence="2">
    <location>
        <position position="110"/>
    </location>
</feature>
<dbReference type="InterPro" id="IPR039421">
    <property type="entry name" value="Type_1_exporter"/>
</dbReference>
<evidence type="ECO:0000313" key="3">
    <source>
        <dbReference type="Proteomes" id="UP001176940"/>
    </source>
</evidence>
<dbReference type="Pfam" id="PF00005">
    <property type="entry name" value="ABC_tran"/>
    <property type="match status" value="1"/>
</dbReference>
<comment type="caution">
    <text evidence="2">The sequence shown here is derived from an EMBL/GenBank/DDBJ whole genome shotgun (WGS) entry which is preliminary data.</text>
</comment>
<accession>A0ABN9MBH7</accession>
<dbReference type="SUPFAM" id="SSF52540">
    <property type="entry name" value="P-loop containing nucleoside triphosphate hydrolases"/>
    <property type="match status" value="1"/>
</dbReference>
<dbReference type="PANTHER" id="PTHR24222">
    <property type="entry name" value="ABC TRANSPORTER B FAMILY"/>
    <property type="match status" value="1"/>
</dbReference>
<gene>
    <name evidence="2" type="ORF">RIMI_LOCUS16435230</name>
</gene>
<dbReference type="InterPro" id="IPR003439">
    <property type="entry name" value="ABC_transporter-like_ATP-bd"/>
</dbReference>
<name>A0ABN9MBH7_9NEOB</name>
<dbReference type="Gene3D" id="3.40.50.300">
    <property type="entry name" value="P-loop containing nucleotide triphosphate hydrolases"/>
    <property type="match status" value="1"/>
</dbReference>
<dbReference type="EMBL" id="CAUEEQ010045889">
    <property type="protein sequence ID" value="CAJ0958485.1"/>
    <property type="molecule type" value="Genomic_DNA"/>
</dbReference>
<protein>
    <recommendedName>
        <fullName evidence="1">ABC transporter domain-containing protein</fullName>
    </recommendedName>
</protein>
<feature type="non-terminal residue" evidence="2">
    <location>
        <position position="1"/>
    </location>
</feature>
<feature type="domain" description="ABC transporter" evidence="1">
    <location>
        <begin position="2"/>
        <end position="103"/>
    </location>
</feature>
<proteinExistence type="predicted"/>
<evidence type="ECO:0000313" key="2">
    <source>
        <dbReference type="EMBL" id="CAJ0958485.1"/>
    </source>
</evidence>
<reference evidence="2" key="1">
    <citation type="submission" date="2023-07" db="EMBL/GenBank/DDBJ databases">
        <authorList>
            <person name="Stuckert A."/>
        </authorList>
    </citation>
    <scope>NUCLEOTIDE SEQUENCE</scope>
</reference>